<sequence length="174" mass="18786">MTLDDARDDAGISLIELIVYVLLASTILIATTMILINSWNTQKDVTSVSEATNRGQSMGSTIERAMRNALAFEVTNENELRVRTSLTGAQQCQAFYLAPGTARLAQAPGVLPLDPASWTLWNSGVKQNGLTPFFAQDGTTVTYTFDIETESAPVRFAGEVSTRSTSTGVTSPCW</sequence>
<dbReference type="EMBL" id="JACSPM010000003">
    <property type="protein sequence ID" value="MBD8023860.1"/>
    <property type="molecule type" value="Genomic_DNA"/>
</dbReference>
<evidence type="ECO:0000256" key="1">
    <source>
        <dbReference type="SAM" id="Phobius"/>
    </source>
</evidence>
<gene>
    <name evidence="2" type="ORF">H9622_09675</name>
</gene>
<comment type="caution">
    <text evidence="2">The sequence shown here is derived from an EMBL/GenBank/DDBJ whole genome shotgun (WGS) entry which is preliminary data.</text>
</comment>
<organism evidence="2 3">
    <name type="scientific">Microbacterium gallinarum</name>
    <dbReference type="NCBI Taxonomy" id="2762209"/>
    <lineage>
        <taxon>Bacteria</taxon>
        <taxon>Bacillati</taxon>
        <taxon>Actinomycetota</taxon>
        <taxon>Actinomycetes</taxon>
        <taxon>Micrococcales</taxon>
        <taxon>Microbacteriaceae</taxon>
        <taxon>Microbacterium</taxon>
    </lineage>
</organism>
<evidence type="ECO:0008006" key="4">
    <source>
        <dbReference type="Google" id="ProtNLM"/>
    </source>
</evidence>
<reference evidence="2 3" key="1">
    <citation type="submission" date="2020-08" db="EMBL/GenBank/DDBJ databases">
        <title>A Genomic Blueprint of the Chicken Gut Microbiome.</title>
        <authorList>
            <person name="Gilroy R."/>
            <person name="Ravi A."/>
            <person name="Getino M."/>
            <person name="Pursley I."/>
            <person name="Horton D.L."/>
            <person name="Alikhan N.-F."/>
            <person name="Baker D."/>
            <person name="Gharbi K."/>
            <person name="Hall N."/>
            <person name="Watson M."/>
            <person name="Adriaenssens E.M."/>
            <person name="Foster-Nyarko E."/>
            <person name="Jarju S."/>
            <person name="Secka A."/>
            <person name="Antonio M."/>
            <person name="Oren A."/>
            <person name="Chaudhuri R."/>
            <person name="La Ragione R.M."/>
            <person name="Hildebrand F."/>
            <person name="Pallen M.J."/>
        </authorList>
    </citation>
    <scope>NUCLEOTIDE SEQUENCE [LARGE SCALE GENOMIC DNA]</scope>
    <source>
        <strain evidence="2 3">Sa1CUA4</strain>
    </source>
</reference>
<protein>
    <recommendedName>
        <fullName evidence="4">Type II secretion system protein</fullName>
    </recommendedName>
</protein>
<evidence type="ECO:0000313" key="3">
    <source>
        <dbReference type="Proteomes" id="UP000602532"/>
    </source>
</evidence>
<dbReference type="Proteomes" id="UP000602532">
    <property type="component" value="Unassembled WGS sequence"/>
</dbReference>
<keyword evidence="1" id="KW-0472">Membrane</keyword>
<keyword evidence="1" id="KW-1133">Transmembrane helix</keyword>
<accession>A0ABR8X3F4</accession>
<feature type="transmembrane region" description="Helical" evidence="1">
    <location>
        <begin position="12"/>
        <end position="36"/>
    </location>
</feature>
<keyword evidence="3" id="KW-1185">Reference proteome</keyword>
<proteinExistence type="predicted"/>
<name>A0ABR8X3F4_9MICO</name>
<dbReference type="RefSeq" id="WP_191766196.1">
    <property type="nucleotide sequence ID" value="NZ_JACSPM010000003.1"/>
</dbReference>
<evidence type="ECO:0000313" key="2">
    <source>
        <dbReference type="EMBL" id="MBD8023860.1"/>
    </source>
</evidence>
<keyword evidence="1" id="KW-0812">Transmembrane</keyword>